<dbReference type="EMBL" id="AACQHW010000001">
    <property type="protein sequence ID" value="EAL6849946.1"/>
    <property type="molecule type" value="Genomic_DNA"/>
</dbReference>
<proteinExistence type="predicted"/>
<protein>
    <submittedName>
        <fullName evidence="1">Uncharacterized protein</fullName>
    </submittedName>
</protein>
<dbReference type="Proteomes" id="UP000352088">
    <property type="component" value="Unassembled WGS sequence"/>
</dbReference>
<comment type="caution">
    <text evidence="1">The sequence shown here is derived from an EMBL/GenBank/DDBJ whole genome shotgun (WGS) entry which is preliminary data.</text>
</comment>
<dbReference type="RefSeq" id="WP_057990843.1">
    <property type="nucleotide sequence ID" value="NZ_CATQIN010000006.1"/>
</dbReference>
<reference evidence="1 2" key="1">
    <citation type="submission" date="2018-07" db="EMBL/GenBank/DDBJ databases">
        <authorList>
            <consortium name="NARMS: The National Antimicrobial Resistance Monitoring System"/>
        </authorList>
    </citation>
    <scope>NUCLEOTIDE SEQUENCE [LARGE SCALE GENOMIC DNA]</scope>
    <source>
        <strain evidence="1 2">CVM N17C548</strain>
    </source>
</reference>
<accession>A0A401C3S1</accession>
<evidence type="ECO:0000313" key="1">
    <source>
        <dbReference type="EMBL" id="EAL6849946.1"/>
    </source>
</evidence>
<name>A0A401C3S1_CAMCO</name>
<evidence type="ECO:0000313" key="2">
    <source>
        <dbReference type="Proteomes" id="UP000352088"/>
    </source>
</evidence>
<dbReference type="AlphaFoldDB" id="A0A401C3S1"/>
<sequence length="200" mass="23406">MSVATNGNLSFNNSQINNLSFGNLEINNLSFGNLEINNLYGSTELSQRTKEYIIGKAKDISQILIEIYLESYKTYTLYNSIDSIYQTVCDKKQEKTITYEQKIKTIYDFYLDKFKKNTKISEVESKLLSSYRDKIDWIKYNIPRAKQDSLSFFYSVYALNELLNFYFDDYLGLTEFLEPSSNISKLGEELYIENEKLNVI</sequence>
<gene>
    <name evidence="1" type="ORF">DSX26_00495</name>
</gene>
<organism evidence="1 2">
    <name type="scientific">Campylobacter coli</name>
    <dbReference type="NCBI Taxonomy" id="195"/>
    <lineage>
        <taxon>Bacteria</taxon>
        <taxon>Pseudomonadati</taxon>
        <taxon>Campylobacterota</taxon>
        <taxon>Epsilonproteobacteria</taxon>
        <taxon>Campylobacterales</taxon>
        <taxon>Campylobacteraceae</taxon>
        <taxon>Campylobacter</taxon>
    </lineage>
</organism>